<dbReference type="OrthoDB" id="9051908at2"/>
<reference evidence="2" key="1">
    <citation type="submission" date="2016-10" db="EMBL/GenBank/DDBJ databases">
        <authorList>
            <person name="Varghese N."/>
            <person name="Submissions S."/>
        </authorList>
    </citation>
    <scope>NUCLEOTIDE SEQUENCE [LARGE SCALE GENOMIC DNA]</scope>
    <source>
        <strain evidence="2">LMG 26031</strain>
    </source>
</reference>
<evidence type="ECO:0000313" key="2">
    <source>
        <dbReference type="Proteomes" id="UP000198866"/>
    </source>
</evidence>
<dbReference type="Proteomes" id="UP000198866">
    <property type="component" value="Unassembled WGS sequence"/>
</dbReference>
<protein>
    <submittedName>
        <fullName evidence="1">Uncharacterized protein</fullName>
    </submittedName>
</protein>
<evidence type="ECO:0000313" key="1">
    <source>
        <dbReference type="EMBL" id="SEI80454.1"/>
    </source>
</evidence>
<gene>
    <name evidence="1" type="ORF">SAMN05192539_1004164</name>
</gene>
<name>A0A1H6TQH6_9BURK</name>
<dbReference type="STRING" id="667676.SAMN05192539_1004164"/>
<dbReference type="AlphaFoldDB" id="A0A1H6TQH6"/>
<dbReference type="RefSeq" id="WP_090864507.1">
    <property type="nucleotide sequence ID" value="NZ_FNYE01000004.1"/>
</dbReference>
<proteinExistence type="predicted"/>
<sequence length="534" mass="58093">MSQDVKLYTPDVRVTLYKVVDRNLAAAQSPGSATLFGPASSNTVDSAVASSTQSSSDSWNLFGQPAVGSHKAFTVNQAIDLTPFLGEFGSMSVTKSVRDPAGSFSIVLADKPYLKNGVFESIYACVEPMDFIEVRMRHSNPVGAANPSQPPILMRGFVSEVEREQITGEDGKPHRTVSISGNDYGKLMQMLQIMYTQGYVIGENILSAFKLFERFNVGFVTAMKAADFVQQTVSAVVDPFLQSLMPANSPNPATIKFDISVANGVVDIGGVQNQQGTIHNLLTYFGDVGLFNELFLEDREDGVYCVYRPNPAKDMLGHPIQDDAPNLMPIDVSGEDVISLKVARSDAGTANFFWIRAPKFELVSDIFRTQFAAVSLQQAEEASVNLTRYPNCAERFYGMRGSFAETQQGGNDVTTFNSGQPKTVQNVRDASMANWITNRREILAAQNRDNALLEAGTARIRANEQIRAGCYVRIVQGAFSSVFYVPKVVVDYVPFVGLFQTLTLERGTGYVQRMNAGSGAASPYLAELAVPAGA</sequence>
<keyword evidence="2" id="KW-1185">Reference proteome</keyword>
<accession>A0A1H6TQH6</accession>
<organism evidence="1 2">
    <name type="scientific">Paraburkholderia diazotrophica</name>
    <dbReference type="NCBI Taxonomy" id="667676"/>
    <lineage>
        <taxon>Bacteria</taxon>
        <taxon>Pseudomonadati</taxon>
        <taxon>Pseudomonadota</taxon>
        <taxon>Betaproteobacteria</taxon>
        <taxon>Burkholderiales</taxon>
        <taxon>Burkholderiaceae</taxon>
        <taxon>Paraburkholderia</taxon>
    </lineage>
</organism>
<dbReference type="EMBL" id="FNYE01000004">
    <property type="protein sequence ID" value="SEI80454.1"/>
    <property type="molecule type" value="Genomic_DNA"/>
</dbReference>